<dbReference type="RefSeq" id="WP_317903871.1">
    <property type="nucleotide sequence ID" value="NZ_JAIRBC010000042.1"/>
</dbReference>
<dbReference type="Proteomes" id="UP001200642">
    <property type="component" value="Unassembled WGS sequence"/>
</dbReference>
<dbReference type="PANTHER" id="PTHR36438:SF1">
    <property type="entry name" value="IRON-SULFUR CLUSTER REPAIR PROTEIN YTFE"/>
    <property type="match status" value="1"/>
</dbReference>
<keyword evidence="4" id="KW-0408">Iron</keyword>
<dbReference type="Pfam" id="PF01814">
    <property type="entry name" value="Hemerythrin"/>
    <property type="match status" value="1"/>
</dbReference>
<dbReference type="GO" id="GO:0005737">
    <property type="term" value="C:cytoplasm"/>
    <property type="evidence" value="ECO:0007669"/>
    <property type="project" value="UniProtKB-SubCell"/>
</dbReference>
<dbReference type="InterPro" id="IPR019903">
    <property type="entry name" value="RIC_family"/>
</dbReference>
<proteinExistence type="predicted"/>
<name>A0AAE3JQ32_9FLAO</name>
<dbReference type="EMBL" id="JAIRBC010000042">
    <property type="protein sequence ID" value="MCG2462735.1"/>
    <property type="molecule type" value="Genomic_DNA"/>
</dbReference>
<evidence type="ECO:0000256" key="1">
    <source>
        <dbReference type="ARBA" id="ARBA00004496"/>
    </source>
</evidence>
<evidence type="ECO:0000256" key="4">
    <source>
        <dbReference type="ARBA" id="ARBA00023004"/>
    </source>
</evidence>
<comment type="caution">
    <text evidence="6">The sequence shown here is derived from an EMBL/GenBank/DDBJ whole genome shotgun (WGS) entry which is preliminary data.</text>
</comment>
<accession>A0AAE3JQ32</accession>
<dbReference type="Gene3D" id="1.20.120.520">
    <property type="entry name" value="nmb1532 protein domain like"/>
    <property type="match status" value="1"/>
</dbReference>
<keyword evidence="3" id="KW-0479">Metal-binding</keyword>
<evidence type="ECO:0000313" key="6">
    <source>
        <dbReference type="EMBL" id="MCG2462735.1"/>
    </source>
</evidence>
<evidence type="ECO:0000256" key="3">
    <source>
        <dbReference type="ARBA" id="ARBA00022723"/>
    </source>
</evidence>
<keyword evidence="7" id="KW-1185">Reference proteome</keyword>
<dbReference type="NCBIfam" id="TIGR03652">
    <property type="entry name" value="FeS_repair_RIC"/>
    <property type="match status" value="1"/>
</dbReference>
<gene>
    <name evidence="6" type="primary">ric</name>
    <name evidence="6" type="ORF">K8352_18375</name>
</gene>
<evidence type="ECO:0000259" key="5">
    <source>
        <dbReference type="Pfam" id="PF01814"/>
    </source>
</evidence>
<evidence type="ECO:0000313" key="7">
    <source>
        <dbReference type="Proteomes" id="UP001200642"/>
    </source>
</evidence>
<dbReference type="PANTHER" id="PTHR36438">
    <property type="entry name" value="IRON-SULFUR CLUSTER REPAIR PROTEIN YTFE"/>
    <property type="match status" value="1"/>
</dbReference>
<protein>
    <submittedName>
        <fullName evidence="6">Iron-sulfur cluster repair di-iron protein</fullName>
    </submittedName>
</protein>
<comment type="subcellular location">
    <subcellularLocation>
        <location evidence="1">Cytoplasm</location>
    </subcellularLocation>
</comment>
<feature type="domain" description="Hemerythrin-like" evidence="5">
    <location>
        <begin position="84"/>
        <end position="232"/>
    </location>
</feature>
<sequence length="245" mass="28334">MEDLMTKNIGEIVAANYRTAQIFKNHKIDFCCKGNRSIQEVAEKNKLDAAMLLQEIESVQNMTNDEGIDFHSWALDLLADYVEKKHHRYVEQQTPILQQYLAKLCRVHGDRHPELFEITEHFNASAEDLGMHMKKEEAILFPAVRKMVQARQTGSQMDKPHFGTIQNPIQMMMAEHETESDRFRLIDALSNNYTPPADACNTYRVTFSLLQEFEDDLHRHIHLENNILFPKAEALEKEMSTTATA</sequence>
<evidence type="ECO:0000256" key="2">
    <source>
        <dbReference type="ARBA" id="ARBA00022490"/>
    </source>
</evidence>
<dbReference type="Pfam" id="PF04405">
    <property type="entry name" value="ScdA_N"/>
    <property type="match status" value="1"/>
</dbReference>
<reference evidence="6" key="1">
    <citation type="submission" date="2023-02" db="EMBL/GenBank/DDBJ databases">
        <title>Genome of Flavobacteriaceae gen. nov. sp. strain F89.</title>
        <authorList>
            <person name="Wang Y."/>
        </authorList>
    </citation>
    <scope>NUCLEOTIDE SEQUENCE</scope>
    <source>
        <strain evidence="6">F89</strain>
    </source>
</reference>
<organism evidence="6 7">
    <name type="scientific">Cerina litoralis</name>
    <dbReference type="NCBI Taxonomy" id="2874477"/>
    <lineage>
        <taxon>Bacteria</taxon>
        <taxon>Pseudomonadati</taxon>
        <taxon>Bacteroidota</taxon>
        <taxon>Flavobacteriia</taxon>
        <taxon>Flavobacteriales</taxon>
        <taxon>Flavobacteriaceae</taxon>
        <taxon>Cerina</taxon>
    </lineage>
</organism>
<keyword evidence="2" id="KW-0963">Cytoplasm</keyword>
<dbReference type="GO" id="GO:0046872">
    <property type="term" value="F:metal ion binding"/>
    <property type="evidence" value="ECO:0007669"/>
    <property type="project" value="UniProtKB-KW"/>
</dbReference>
<dbReference type="AlphaFoldDB" id="A0AAE3JQ32"/>
<dbReference type="InterPro" id="IPR012312">
    <property type="entry name" value="Hemerythrin-like"/>
</dbReference>